<dbReference type="SUPFAM" id="SSF47336">
    <property type="entry name" value="ACP-like"/>
    <property type="match status" value="1"/>
</dbReference>
<dbReference type="Gene3D" id="1.10.1200.10">
    <property type="entry name" value="ACP-like"/>
    <property type="match status" value="1"/>
</dbReference>
<comment type="caution">
    <text evidence="2">The sequence shown here is derived from an EMBL/GenBank/DDBJ whole genome shotgun (WGS) entry which is preliminary data.</text>
</comment>
<evidence type="ECO:0000259" key="1">
    <source>
        <dbReference type="PROSITE" id="PS50075"/>
    </source>
</evidence>
<dbReference type="AlphaFoldDB" id="A0A8J2XX02"/>
<protein>
    <recommendedName>
        <fullName evidence="1">Carrier domain-containing protein</fullName>
    </recommendedName>
</protein>
<accession>A0A8J2XX02</accession>
<dbReference type="EMBL" id="BMCG01000002">
    <property type="protein sequence ID" value="GGC03337.1"/>
    <property type="molecule type" value="Genomic_DNA"/>
</dbReference>
<dbReference type="PROSITE" id="PS50075">
    <property type="entry name" value="CARRIER"/>
    <property type="match status" value="1"/>
</dbReference>
<proteinExistence type="predicted"/>
<organism evidence="2 3">
    <name type="scientific">Oxalicibacterium flavum</name>
    <dbReference type="NCBI Taxonomy" id="179467"/>
    <lineage>
        <taxon>Bacteria</taxon>
        <taxon>Pseudomonadati</taxon>
        <taxon>Pseudomonadota</taxon>
        <taxon>Betaproteobacteria</taxon>
        <taxon>Burkholderiales</taxon>
        <taxon>Oxalobacteraceae</taxon>
        <taxon>Oxalicibacterium</taxon>
    </lineage>
</organism>
<evidence type="ECO:0000313" key="2">
    <source>
        <dbReference type="EMBL" id="GGC03337.1"/>
    </source>
</evidence>
<reference evidence="2" key="2">
    <citation type="submission" date="2020-09" db="EMBL/GenBank/DDBJ databases">
        <authorList>
            <person name="Sun Q."/>
            <person name="Sedlacek I."/>
        </authorList>
    </citation>
    <scope>NUCLEOTIDE SEQUENCE</scope>
    <source>
        <strain evidence="2">CCM 7086</strain>
    </source>
</reference>
<dbReference type="Proteomes" id="UP000620266">
    <property type="component" value="Unassembled WGS sequence"/>
</dbReference>
<evidence type="ECO:0000313" key="3">
    <source>
        <dbReference type="Proteomes" id="UP000620266"/>
    </source>
</evidence>
<keyword evidence="3" id="KW-1185">Reference proteome</keyword>
<gene>
    <name evidence="2" type="ORF">GCM10007205_10680</name>
</gene>
<reference evidence="2" key="1">
    <citation type="journal article" date="2014" name="Int. J. Syst. Evol. Microbiol.">
        <title>Complete genome sequence of Corynebacterium casei LMG S-19264T (=DSM 44701T), isolated from a smear-ripened cheese.</title>
        <authorList>
            <consortium name="US DOE Joint Genome Institute (JGI-PGF)"/>
            <person name="Walter F."/>
            <person name="Albersmeier A."/>
            <person name="Kalinowski J."/>
            <person name="Ruckert C."/>
        </authorList>
    </citation>
    <scope>NUCLEOTIDE SEQUENCE</scope>
    <source>
        <strain evidence="2">CCM 7086</strain>
    </source>
</reference>
<feature type="domain" description="Carrier" evidence="1">
    <location>
        <begin position="1"/>
        <end position="79"/>
    </location>
</feature>
<dbReference type="InterPro" id="IPR036736">
    <property type="entry name" value="ACP-like_sf"/>
</dbReference>
<dbReference type="InterPro" id="IPR009081">
    <property type="entry name" value="PP-bd_ACP"/>
</dbReference>
<dbReference type="RefSeq" id="WP_188395156.1">
    <property type="nucleotide sequence ID" value="NZ_BMCG01000002.1"/>
</dbReference>
<name>A0A8J2XX02_9BURK</name>
<sequence>MSKQKIEARVAELIEGVVLSKVDTDTLLVESGLIDSLAAVDVALAVEREFGCKIPPTEIDVHLESISTLADFIASHQSN</sequence>
<dbReference type="Pfam" id="PF00550">
    <property type="entry name" value="PP-binding"/>
    <property type="match status" value="1"/>
</dbReference>